<dbReference type="PROSITE" id="PS00134">
    <property type="entry name" value="TRYPSIN_HIS"/>
    <property type="match status" value="1"/>
</dbReference>
<reference evidence="8" key="1">
    <citation type="journal article" date="2017" name="Proc. Natl. Acad. Sci. U.S.A.">
        <title>Simulation of Deepwater Horizon oil plume reveals substrate specialization within a complex community of hydrocarbon-degraders.</title>
        <authorList>
            <person name="Hu P."/>
            <person name="Dubinsky E.A."/>
            <person name="Probst A.J."/>
            <person name="Wang J."/>
            <person name="Sieber C.M.K."/>
            <person name="Tom L.M."/>
            <person name="Gardinali P."/>
            <person name="Banfield J.F."/>
            <person name="Atlas R.M."/>
            <person name="Andersen G.L."/>
        </authorList>
    </citation>
    <scope>NUCLEOTIDE SEQUENCE [LARGE SCALE GENOMIC DNA]</scope>
</reference>
<dbReference type="InterPro" id="IPR009003">
    <property type="entry name" value="Peptidase_S1_PA"/>
</dbReference>
<evidence type="ECO:0000313" key="8">
    <source>
        <dbReference type="Proteomes" id="UP000196531"/>
    </source>
</evidence>
<evidence type="ECO:0000256" key="3">
    <source>
        <dbReference type="ARBA" id="ARBA00022729"/>
    </source>
</evidence>
<dbReference type="InterPro" id="IPR043504">
    <property type="entry name" value="Peptidase_S1_PA_chymotrypsin"/>
</dbReference>
<dbReference type="InterPro" id="IPR018114">
    <property type="entry name" value="TRYPSIN_HIS"/>
</dbReference>
<proteinExistence type="inferred from homology"/>
<gene>
    <name evidence="7" type="ORF">A9Q84_16435</name>
</gene>
<dbReference type="InterPro" id="IPR008256">
    <property type="entry name" value="Peptidase_S1B"/>
</dbReference>
<accession>A0A1Y5FA50</accession>
<dbReference type="AlphaFoldDB" id="A0A1Y5FA50"/>
<sequence>MYGEDDRQEASLHPDSRVRELSKSVAAMFYKSHLKRKDELYEIVFGIYGEFEKFCREVPFQGQPSASNCTAFLVAPNKVMTAGHCISTSYHCSSTSFVFDYNIENVSGPFPPYDRHQLATNDVYNCKKVIRSVNDKSGTKLDYAIIELDRNVEGRTPLKLRTEGKVENRTSVFMIGTPSGLPLKVADQANIFENSDSVFFRTDLDAFHNNSGSPVFNAKSFEVEGVLVRGRPDYQTRGLCKVLKKCTASNCSEGEEVTRILRTDFHSN</sequence>
<dbReference type="EC" id="3.4.21.-" evidence="6"/>
<keyword evidence="2 6" id="KW-0645">Protease</keyword>
<comment type="similarity">
    <text evidence="1 6">Belongs to the peptidase S1B family.</text>
</comment>
<evidence type="ECO:0000256" key="2">
    <source>
        <dbReference type="ARBA" id="ARBA00022670"/>
    </source>
</evidence>
<dbReference type="Pfam" id="PF13365">
    <property type="entry name" value="Trypsin_2"/>
    <property type="match status" value="1"/>
</dbReference>
<dbReference type="Gene3D" id="2.40.10.10">
    <property type="entry name" value="Trypsin-like serine proteases"/>
    <property type="match status" value="2"/>
</dbReference>
<dbReference type="PRINTS" id="PR00839">
    <property type="entry name" value="V8PROTEASE"/>
</dbReference>
<comment type="caution">
    <text evidence="7">The sequence shown here is derived from an EMBL/GenBank/DDBJ whole genome shotgun (WGS) entry which is preliminary data.</text>
</comment>
<dbReference type="GO" id="GO:0006508">
    <property type="term" value="P:proteolysis"/>
    <property type="evidence" value="ECO:0007669"/>
    <property type="project" value="UniProtKB-KW"/>
</dbReference>
<evidence type="ECO:0000256" key="6">
    <source>
        <dbReference type="RuleBase" id="RU004296"/>
    </source>
</evidence>
<dbReference type="Proteomes" id="UP000196531">
    <property type="component" value="Unassembled WGS sequence"/>
</dbReference>
<keyword evidence="3" id="KW-0732">Signal</keyword>
<name>A0A1Y5FA50_9BACT</name>
<evidence type="ECO:0000256" key="4">
    <source>
        <dbReference type="ARBA" id="ARBA00022801"/>
    </source>
</evidence>
<evidence type="ECO:0000256" key="1">
    <source>
        <dbReference type="ARBA" id="ARBA00008764"/>
    </source>
</evidence>
<keyword evidence="5 6" id="KW-0720">Serine protease</keyword>
<evidence type="ECO:0000313" key="7">
    <source>
        <dbReference type="EMBL" id="OUR95420.1"/>
    </source>
</evidence>
<keyword evidence="4 6" id="KW-0378">Hydrolase</keyword>
<protein>
    <recommendedName>
        <fullName evidence="6">Serine protease</fullName>
        <ecNumber evidence="6">3.4.21.-</ecNumber>
    </recommendedName>
</protein>
<dbReference type="EMBL" id="MAAO01000008">
    <property type="protein sequence ID" value="OUR95420.1"/>
    <property type="molecule type" value="Genomic_DNA"/>
</dbReference>
<dbReference type="GO" id="GO:0004252">
    <property type="term" value="F:serine-type endopeptidase activity"/>
    <property type="evidence" value="ECO:0007669"/>
    <property type="project" value="InterPro"/>
</dbReference>
<organism evidence="7 8">
    <name type="scientific">Halobacteriovorax marinus</name>
    <dbReference type="NCBI Taxonomy" id="97084"/>
    <lineage>
        <taxon>Bacteria</taxon>
        <taxon>Pseudomonadati</taxon>
        <taxon>Bdellovibrionota</taxon>
        <taxon>Bacteriovoracia</taxon>
        <taxon>Bacteriovoracales</taxon>
        <taxon>Halobacteriovoraceae</taxon>
        <taxon>Halobacteriovorax</taxon>
    </lineage>
</organism>
<evidence type="ECO:0000256" key="5">
    <source>
        <dbReference type="ARBA" id="ARBA00022825"/>
    </source>
</evidence>
<dbReference type="SUPFAM" id="SSF50494">
    <property type="entry name" value="Trypsin-like serine proteases"/>
    <property type="match status" value="1"/>
</dbReference>